<dbReference type="Gene3D" id="3.30.200.20">
    <property type="entry name" value="Phosphorylase Kinase, domain 1"/>
    <property type="match status" value="1"/>
</dbReference>
<keyword evidence="3 7" id="KW-0547">Nucleotide-binding</keyword>
<dbReference type="OrthoDB" id="10248475at2759"/>
<keyword evidence="4" id="KW-0418">Kinase</keyword>
<dbReference type="EMBL" id="MVBO01000184">
    <property type="protein sequence ID" value="OZJ02142.1"/>
    <property type="molecule type" value="Genomic_DNA"/>
</dbReference>
<feature type="region of interest" description="Disordered" evidence="8">
    <location>
        <begin position="1514"/>
        <end position="1563"/>
    </location>
</feature>
<dbReference type="SUPFAM" id="SSF51735">
    <property type="entry name" value="NAD(P)-binding Rossmann-fold domains"/>
    <property type="match status" value="2"/>
</dbReference>
<dbReference type="InterPro" id="IPR011009">
    <property type="entry name" value="Kinase-like_dom_sf"/>
</dbReference>
<dbReference type="GO" id="GO:0009264">
    <property type="term" value="P:deoxyribonucleotide catabolic process"/>
    <property type="evidence" value="ECO:0007669"/>
    <property type="project" value="InterPro"/>
</dbReference>
<feature type="compositionally biased region" description="Pro residues" evidence="8">
    <location>
        <begin position="1534"/>
        <end position="1543"/>
    </location>
</feature>
<evidence type="ECO:0000313" key="10">
    <source>
        <dbReference type="EMBL" id="OZJ02142.1"/>
    </source>
</evidence>
<comment type="caution">
    <text evidence="10">The sequence shown here is derived from an EMBL/GenBank/DDBJ whole genome shotgun (WGS) entry which is preliminary data.</text>
</comment>
<dbReference type="Pfam" id="PF06941">
    <property type="entry name" value="NT5C"/>
    <property type="match status" value="1"/>
</dbReference>
<dbReference type="PANTHER" id="PTHR24346">
    <property type="entry name" value="MAP/MICROTUBULE AFFINITY-REGULATING KINASE"/>
    <property type="match status" value="1"/>
</dbReference>
<dbReference type="InterPro" id="IPR023214">
    <property type="entry name" value="HAD_sf"/>
</dbReference>
<accession>A0A261XUX2</accession>
<feature type="region of interest" description="Disordered" evidence="8">
    <location>
        <begin position="1456"/>
        <end position="1476"/>
    </location>
</feature>
<dbReference type="PROSITE" id="PS50011">
    <property type="entry name" value="PROTEIN_KINASE_DOM"/>
    <property type="match status" value="2"/>
</dbReference>
<keyword evidence="11" id="KW-1185">Reference proteome</keyword>
<evidence type="ECO:0000256" key="5">
    <source>
        <dbReference type="ARBA" id="ARBA00022840"/>
    </source>
</evidence>
<feature type="domain" description="Protein kinase" evidence="9">
    <location>
        <begin position="1105"/>
        <end position="1374"/>
    </location>
</feature>
<feature type="active site" description="Proton donor" evidence="6">
    <location>
        <position position="402"/>
    </location>
</feature>
<dbReference type="SUPFAM" id="SSF56112">
    <property type="entry name" value="Protein kinase-like (PK-like)"/>
    <property type="match status" value="2"/>
</dbReference>
<dbReference type="InterPro" id="IPR008271">
    <property type="entry name" value="Ser/Thr_kinase_AS"/>
</dbReference>
<organism evidence="10 11">
    <name type="scientific">Bifiguratus adelaidae</name>
    <dbReference type="NCBI Taxonomy" id="1938954"/>
    <lineage>
        <taxon>Eukaryota</taxon>
        <taxon>Fungi</taxon>
        <taxon>Fungi incertae sedis</taxon>
        <taxon>Mucoromycota</taxon>
        <taxon>Mucoromycotina</taxon>
        <taxon>Endogonomycetes</taxon>
        <taxon>Endogonales</taxon>
        <taxon>Endogonales incertae sedis</taxon>
        <taxon>Bifiguratus</taxon>
    </lineage>
</organism>
<feature type="compositionally biased region" description="Acidic residues" evidence="8">
    <location>
        <begin position="706"/>
        <end position="724"/>
    </location>
</feature>
<feature type="compositionally biased region" description="Acidic residues" evidence="8">
    <location>
        <begin position="620"/>
        <end position="644"/>
    </location>
</feature>
<dbReference type="SMART" id="SM00220">
    <property type="entry name" value="S_TKc"/>
    <property type="match status" value="1"/>
</dbReference>
<feature type="region of interest" description="Disordered" evidence="8">
    <location>
        <begin position="613"/>
        <end position="644"/>
    </location>
</feature>
<feature type="compositionally biased region" description="Polar residues" evidence="8">
    <location>
        <begin position="934"/>
        <end position="946"/>
    </location>
</feature>
<dbReference type="Gene3D" id="1.10.510.10">
    <property type="entry name" value="Transferase(Phosphotransferase) domain 1"/>
    <property type="match status" value="1"/>
</dbReference>
<evidence type="ECO:0000256" key="6">
    <source>
        <dbReference type="PIRSR" id="PIRSR610708-1"/>
    </source>
</evidence>
<evidence type="ECO:0000256" key="3">
    <source>
        <dbReference type="ARBA" id="ARBA00022741"/>
    </source>
</evidence>
<dbReference type="Gene3D" id="3.40.50.720">
    <property type="entry name" value="NAD(P)-binding Rossmann-like Domain"/>
    <property type="match status" value="2"/>
</dbReference>
<keyword evidence="5 7" id="KW-0067">ATP-binding</keyword>
<dbReference type="InterPro" id="IPR002347">
    <property type="entry name" value="SDR_fam"/>
</dbReference>
<evidence type="ECO:0000259" key="9">
    <source>
        <dbReference type="PROSITE" id="PS50011"/>
    </source>
</evidence>
<proteinExistence type="predicted"/>
<gene>
    <name evidence="10" type="ORF">BZG36_05229</name>
</gene>
<dbReference type="PANTHER" id="PTHR24346:SF30">
    <property type="entry name" value="MATERNAL EMBRYONIC LEUCINE ZIPPER KINASE"/>
    <property type="match status" value="1"/>
</dbReference>
<evidence type="ECO:0000256" key="1">
    <source>
        <dbReference type="ARBA" id="ARBA00022527"/>
    </source>
</evidence>
<dbReference type="SUPFAM" id="SSF52833">
    <property type="entry name" value="Thioredoxin-like"/>
    <property type="match status" value="1"/>
</dbReference>
<evidence type="ECO:0000256" key="8">
    <source>
        <dbReference type="SAM" id="MobiDB-lite"/>
    </source>
</evidence>
<feature type="compositionally biased region" description="Polar residues" evidence="8">
    <location>
        <begin position="742"/>
        <end position="754"/>
    </location>
</feature>
<feature type="region of interest" description="Disordered" evidence="8">
    <location>
        <begin position="929"/>
        <end position="979"/>
    </location>
</feature>
<feature type="region of interest" description="Disordered" evidence="8">
    <location>
        <begin position="740"/>
        <end position="790"/>
    </location>
</feature>
<dbReference type="Proteomes" id="UP000242875">
    <property type="component" value="Unassembled WGS sequence"/>
</dbReference>
<feature type="binding site" evidence="7">
    <location>
        <position position="1613"/>
    </location>
    <ligand>
        <name>ATP</name>
        <dbReference type="ChEBI" id="CHEBI:30616"/>
    </ligand>
</feature>
<dbReference type="InterPro" id="IPR010708">
    <property type="entry name" value="5'(3')-deoxyribonucleotidase"/>
</dbReference>
<evidence type="ECO:0000256" key="4">
    <source>
        <dbReference type="ARBA" id="ARBA00022777"/>
    </source>
</evidence>
<dbReference type="Gene3D" id="3.40.50.1000">
    <property type="entry name" value="HAD superfamily/HAD-like"/>
    <property type="match status" value="1"/>
</dbReference>
<dbReference type="SUPFAM" id="SSF56784">
    <property type="entry name" value="HAD-like"/>
    <property type="match status" value="1"/>
</dbReference>
<dbReference type="CDD" id="cd05325">
    <property type="entry name" value="carb_red_sniffer_like_SDR_c"/>
    <property type="match status" value="1"/>
</dbReference>
<sequence length="1661" mass="184259">MSNTPQTYFITGASRGIGAELVRRFLARGDTVIAGARAPATATQFHQLKSPKLYIVQLDVTDIGSIKAAAAEVDKIAPEGIDVLINNAGILLAHNLDLDNEDPDNFTRTFEANVVSVLNVTRAFLPALEKRQRRLVVTVTSGAGSNALMGEIKVTFLAASYSVSKAAVNMLNTLFTYYYEHKKITFLPVHPGVVKTDMGKDWGRITVEESVGGMIEVIDKSTFETSGKFFEYTGKPLPCSMSPTLTVLRKLLQKWSKLPQLMFLSTTRMFTAAKLDIDESAADFVKTFDCNVTSVLQVTRAFSDKAAVYMLNAIFTHYYEDKKIIILPIHPGAVKTDMTQELWHTGSEAARFIAVGTSVIGMLNVIDHAKFEDSGSFVDCNGAKLPWYMRNNTRKVIACDLDETLAAALPALVAFHNDRYGTNYTISDYDTLDCHEVWEDSAEEAQQKIREFYKSEYFNRIEPICDGALETLKALKKRKFHMVIITERQQFIAEVTKKFVDKHFPGIFESIYFCNRNLTIAERITYNSKSKATILCEINADVLIDDSLAQVQECAPLQHQLPNGLQILLFDKDGQYRWNKTKTSDATDLPSNVSRVTSWWQILALFPRPPSPLRNVYIPGEDDEEDEDVDNESDIDLDLDDTEDMDMSDMEEDSALENIRVRSFSYEFSVSASDMLDEVMDEDEDNDNESNLYGKSTLSPDRGEIPGDEQYSDAETEEDEEDDIIVSSSRLSSLLMAHYNPSDDNALTTPTNASAAGGRRRPSTGDGQYSMKTGGLGTSHNSQQSKGRGEEDALLPAMSLFSKITSTITSTLSAKLSPSRPSVPTPPSSLQITSEDCDACASPCQQHRQYPRNFNINTEDELLGTMKPYGRHVIIATGSVDWAERIEEASGTLAAALSEVVDNASNNQEKQPKDGKNTKFEEVLATRLLAEEGSASSGTATPTESGAETPLSDGPTSPAPEVAIDTGSNAPSAPKSPKGARIVITNSSFENRYTTVQDASDVYLYPDNIVIPNVHPSNAKEFYDAYLASVKKPSTTFTTQPIPFRSVILICSHKRRDKRCGVAAPLLRDGFERSLRHRDVPEGDDGVAVEMVSHLGGHKYAGNTIIYSHEGKRGAYGAVYLALDLPTRQQYAVKCLPKRHPHDIRHRTFQLRELRLHSLVSSHPNILTLHQILETSDCFWCVLEYAPDGDLFYHITELGAYVGCDEAIRRAFLQIVEAVGYCHVHGVYHRDLKPENILVTNGGRSLKLADFGLATSERKSRDYGCGSTFYFSPECQGPAYPTSKTSVRSSSSHAYSTQANDIWSLGIILINLTTGRNPWKQAHPSDETFAAFCKDPRFLRQILPISRELCDILSCIFCLDPQKRIDWQELHSLIQDCRYFYANPAEDEEYYHHPQVAFSHTSRHHYRKQSDSSSDCSDRDPFYLDTRSLSSSSSYWPDDEVDYLESAALDKLKVTGDSDMSQQEMDEPEPETKAQDRNAEAALILALANASVPHTPDAEPSMCAPLAIPNTVAGVSPRTPTTSHGRGNSYSPGPTSPSEPTSPLPTRTRQYSETSTVSSYSQRKSIGASLVPRKAMFGPYLLLQTVGEGEFGKVKLGVHVETGAEVAIKLIKKENVDSTARLNKVEREISVLRVARHPNIVKMYDVLETDTYIGIIMEYAS</sequence>
<keyword evidence="1" id="KW-0723">Serine/threonine-protein kinase</keyword>
<dbReference type="GO" id="GO:0035556">
    <property type="term" value="P:intracellular signal transduction"/>
    <property type="evidence" value="ECO:0007669"/>
    <property type="project" value="TreeGrafter"/>
</dbReference>
<dbReference type="GO" id="GO:0005524">
    <property type="term" value="F:ATP binding"/>
    <property type="evidence" value="ECO:0007669"/>
    <property type="project" value="UniProtKB-UniRule"/>
</dbReference>
<feature type="region of interest" description="Disordered" evidence="8">
    <location>
        <begin position="680"/>
        <end position="724"/>
    </location>
</feature>
<name>A0A261XUX2_9FUNG</name>
<dbReference type="InterPro" id="IPR000719">
    <property type="entry name" value="Prot_kinase_dom"/>
</dbReference>
<feature type="compositionally biased region" description="Polar residues" evidence="8">
    <location>
        <begin position="1549"/>
        <end position="1563"/>
    </location>
</feature>
<dbReference type="Pfam" id="PF00106">
    <property type="entry name" value="adh_short"/>
    <property type="match status" value="1"/>
</dbReference>
<feature type="active site" description="Nucleophile" evidence="6">
    <location>
        <position position="400"/>
    </location>
</feature>
<reference evidence="10 11" key="1">
    <citation type="journal article" date="2017" name="Mycologia">
        <title>Bifiguratus adelaidae, gen. et sp. nov., a new member of Mucoromycotina in endophytic and soil-dwelling habitats.</title>
        <authorList>
            <person name="Torres-Cruz T.J."/>
            <person name="Billingsley Tobias T.L."/>
            <person name="Almatruk M."/>
            <person name="Hesse C."/>
            <person name="Kuske C.R."/>
            <person name="Desiro A."/>
            <person name="Benucci G.M."/>
            <person name="Bonito G."/>
            <person name="Stajich J.E."/>
            <person name="Dunlap C."/>
            <person name="Arnold A.E."/>
            <person name="Porras-Alfaro A."/>
        </authorList>
    </citation>
    <scope>NUCLEOTIDE SEQUENCE [LARGE SCALE GENOMIC DNA]</scope>
    <source>
        <strain evidence="10 11">AZ0501</strain>
    </source>
</reference>
<evidence type="ECO:0000313" key="11">
    <source>
        <dbReference type="Proteomes" id="UP000242875"/>
    </source>
</evidence>
<feature type="domain" description="Protein kinase" evidence="9">
    <location>
        <begin position="1580"/>
        <end position="1661"/>
    </location>
</feature>
<evidence type="ECO:0000256" key="2">
    <source>
        <dbReference type="ARBA" id="ARBA00022679"/>
    </source>
</evidence>
<dbReference type="InterPro" id="IPR036291">
    <property type="entry name" value="NAD(P)-bd_dom_sf"/>
</dbReference>
<dbReference type="GO" id="GO:0008253">
    <property type="term" value="F:5'-nucleotidase activity"/>
    <property type="evidence" value="ECO:0007669"/>
    <property type="project" value="InterPro"/>
</dbReference>
<dbReference type="FunFam" id="3.30.200.20:FF:000003">
    <property type="entry name" value="Non-specific serine/threonine protein kinase"/>
    <property type="match status" value="1"/>
</dbReference>
<protein>
    <recommendedName>
        <fullName evidence="9">Protein kinase domain-containing protein</fullName>
    </recommendedName>
</protein>
<dbReference type="GO" id="GO:0005737">
    <property type="term" value="C:cytoplasm"/>
    <property type="evidence" value="ECO:0007669"/>
    <property type="project" value="TreeGrafter"/>
</dbReference>
<feature type="non-terminal residue" evidence="10">
    <location>
        <position position="1661"/>
    </location>
</feature>
<dbReference type="InterPro" id="IPR017441">
    <property type="entry name" value="Protein_kinase_ATP_BS"/>
</dbReference>
<dbReference type="InterPro" id="IPR036249">
    <property type="entry name" value="Thioredoxin-like_sf"/>
</dbReference>
<feature type="compositionally biased region" description="Polar residues" evidence="8">
    <location>
        <begin position="1518"/>
        <end position="1528"/>
    </location>
</feature>
<evidence type="ECO:0000256" key="7">
    <source>
        <dbReference type="PROSITE-ProRule" id="PRU10141"/>
    </source>
</evidence>
<dbReference type="Pfam" id="PF00069">
    <property type="entry name" value="Pkinase"/>
    <property type="match status" value="2"/>
</dbReference>
<keyword evidence="2" id="KW-0808">Transferase</keyword>
<dbReference type="InterPro" id="IPR036412">
    <property type="entry name" value="HAD-like_sf"/>
</dbReference>
<dbReference type="PROSITE" id="PS00108">
    <property type="entry name" value="PROTEIN_KINASE_ST"/>
    <property type="match status" value="1"/>
</dbReference>
<dbReference type="PROSITE" id="PS00107">
    <property type="entry name" value="PROTEIN_KINASE_ATP"/>
    <property type="match status" value="1"/>
</dbReference>
<dbReference type="PRINTS" id="PR00081">
    <property type="entry name" value="GDHRDH"/>
</dbReference>
<dbReference type="GO" id="GO:0004674">
    <property type="term" value="F:protein serine/threonine kinase activity"/>
    <property type="evidence" value="ECO:0007669"/>
    <property type="project" value="UniProtKB-KW"/>
</dbReference>